<name>A0ABU6VP97_9FABA</name>
<dbReference type="PANTHER" id="PTHR34794">
    <property type="entry name" value="EXPRESSED PROTEIN"/>
    <property type="match status" value="1"/>
</dbReference>
<dbReference type="EMBL" id="JASCZI010151730">
    <property type="protein sequence ID" value="MED6174230.1"/>
    <property type="molecule type" value="Genomic_DNA"/>
</dbReference>
<dbReference type="InterPro" id="IPR039610">
    <property type="entry name" value="VQ29"/>
</dbReference>
<feature type="domain" description="VQ" evidence="2">
    <location>
        <begin position="66"/>
        <end position="88"/>
    </location>
</feature>
<keyword evidence="4" id="KW-1185">Reference proteome</keyword>
<evidence type="ECO:0000256" key="1">
    <source>
        <dbReference type="SAM" id="MobiDB-lite"/>
    </source>
</evidence>
<evidence type="ECO:0000313" key="3">
    <source>
        <dbReference type="EMBL" id="MED6174230.1"/>
    </source>
</evidence>
<accession>A0ABU6VP97</accession>
<proteinExistence type="predicted"/>
<organism evidence="3 4">
    <name type="scientific">Stylosanthes scabra</name>
    <dbReference type="NCBI Taxonomy" id="79078"/>
    <lineage>
        <taxon>Eukaryota</taxon>
        <taxon>Viridiplantae</taxon>
        <taxon>Streptophyta</taxon>
        <taxon>Embryophyta</taxon>
        <taxon>Tracheophyta</taxon>
        <taxon>Spermatophyta</taxon>
        <taxon>Magnoliopsida</taxon>
        <taxon>eudicotyledons</taxon>
        <taxon>Gunneridae</taxon>
        <taxon>Pentapetalae</taxon>
        <taxon>rosids</taxon>
        <taxon>fabids</taxon>
        <taxon>Fabales</taxon>
        <taxon>Fabaceae</taxon>
        <taxon>Papilionoideae</taxon>
        <taxon>50 kb inversion clade</taxon>
        <taxon>dalbergioids sensu lato</taxon>
        <taxon>Dalbergieae</taxon>
        <taxon>Pterocarpus clade</taxon>
        <taxon>Stylosanthes</taxon>
    </lineage>
</organism>
<dbReference type="Proteomes" id="UP001341840">
    <property type="component" value="Unassembled WGS sequence"/>
</dbReference>
<gene>
    <name evidence="3" type="ORF">PIB30_067135</name>
</gene>
<feature type="compositionally biased region" description="Low complexity" evidence="1">
    <location>
        <begin position="1"/>
        <end position="17"/>
    </location>
</feature>
<feature type="region of interest" description="Disordered" evidence="1">
    <location>
        <begin position="1"/>
        <end position="23"/>
    </location>
</feature>
<dbReference type="InterPro" id="IPR008889">
    <property type="entry name" value="VQ"/>
</dbReference>
<reference evidence="3 4" key="1">
    <citation type="journal article" date="2023" name="Plants (Basel)">
        <title>Bridging the Gap: Combining Genomics and Transcriptomics Approaches to Understand Stylosanthes scabra, an Orphan Legume from the Brazilian Caatinga.</title>
        <authorList>
            <person name="Ferreira-Neto J.R.C."/>
            <person name="da Silva M.D."/>
            <person name="Binneck E."/>
            <person name="de Melo N.F."/>
            <person name="da Silva R.H."/>
            <person name="de Melo A.L.T.M."/>
            <person name="Pandolfi V."/>
            <person name="Bustamante F.O."/>
            <person name="Brasileiro-Vidal A.C."/>
            <person name="Benko-Iseppon A.M."/>
        </authorList>
    </citation>
    <scope>NUCLEOTIDE SEQUENCE [LARGE SCALE GENOMIC DNA]</scope>
    <source>
        <tissue evidence="3">Leaves</tissue>
    </source>
</reference>
<sequence length="177" mass="20017">MEAYCYSASYSSSSSSKSVEEPKRVVKPAYPFQSRSMVLHSVKKSQSKPWKNNKLPVAPMPPRPVKVYKVDATNFRELVQQLTGARATEQFMKPPQSEIRAQTDTETETTLTNTAYNSSSNFDAEAEVCSNKNNNDINNWYYNNIDDGIMAKSPSNYSNFWWSFPPISPGTMTCLLE</sequence>
<protein>
    <recommendedName>
        <fullName evidence="2">VQ domain-containing protein</fullName>
    </recommendedName>
</protein>
<dbReference type="PANTHER" id="PTHR34794:SF1">
    <property type="entry name" value="OS10G0101800 PROTEIN"/>
    <property type="match status" value="1"/>
</dbReference>
<evidence type="ECO:0000313" key="4">
    <source>
        <dbReference type="Proteomes" id="UP001341840"/>
    </source>
</evidence>
<dbReference type="Pfam" id="PF05678">
    <property type="entry name" value="VQ"/>
    <property type="match status" value="1"/>
</dbReference>
<evidence type="ECO:0000259" key="2">
    <source>
        <dbReference type="Pfam" id="PF05678"/>
    </source>
</evidence>
<comment type="caution">
    <text evidence="3">The sequence shown here is derived from an EMBL/GenBank/DDBJ whole genome shotgun (WGS) entry which is preliminary data.</text>
</comment>